<evidence type="ECO:0000313" key="5">
    <source>
        <dbReference type="Proteomes" id="UP000628736"/>
    </source>
</evidence>
<dbReference type="Pfam" id="PF01546">
    <property type="entry name" value="Peptidase_M20"/>
    <property type="match status" value="1"/>
</dbReference>
<protein>
    <submittedName>
        <fullName evidence="4">Amidohydrolase</fullName>
    </submittedName>
</protein>
<reference evidence="4" key="1">
    <citation type="submission" date="2020-08" db="EMBL/GenBank/DDBJ databases">
        <title>Genome public.</title>
        <authorList>
            <person name="Liu C."/>
            <person name="Sun Q."/>
        </authorList>
    </citation>
    <scope>NUCLEOTIDE SEQUENCE</scope>
    <source>
        <strain evidence="4">NSJ-23</strain>
    </source>
</reference>
<evidence type="ECO:0000256" key="2">
    <source>
        <dbReference type="PIRSR" id="PIRSR005962-1"/>
    </source>
</evidence>
<dbReference type="InterPro" id="IPR002933">
    <property type="entry name" value="Peptidase_M20"/>
</dbReference>
<dbReference type="InterPro" id="IPR011650">
    <property type="entry name" value="Peptidase_M20_dimer"/>
</dbReference>
<dbReference type="PANTHER" id="PTHR11014">
    <property type="entry name" value="PEPTIDASE M20 FAMILY MEMBER"/>
    <property type="match status" value="1"/>
</dbReference>
<dbReference type="AlphaFoldDB" id="A0A8J6M7L8"/>
<sequence length="392" mass="42495">MQRYLKRAKELESEIVENRRKIHQFGGIGFDIQETSDFVFEKLQSYGLHPQRMCGTGIVCTIGSGGKTILLRADMDALPIQEDTGLPFACQNGTAHACGHDMHTAMLLAAAKMLSETQDELKGTVKLMFQPAEEALKGATAMMEAGVLENPKVDAAFAIHVTTGHENFPTGSIQYVRGVAFGACDMFRITVKGKECHGAYPCRGIDPINIGSRIVTATQELVSMELPATEEAVITFGKFHSGEASNIIPSEAVLDGTIRTLSKEARTLLKTRFKEIVEQTAATFRGQAIVEYPLETGFCITDPDLFDQLKPTLCALAGEEMVQQIAPVNGSEDFGPISEIIPTVYVWMGAGTPSEGYPEKVHSPRTKFSESVLPLGAAIHATVAVNWLAQNA</sequence>
<dbReference type="SUPFAM" id="SSF55031">
    <property type="entry name" value="Bacterial exopeptidase dimerisation domain"/>
    <property type="match status" value="1"/>
</dbReference>
<keyword evidence="1" id="KW-0378">Hydrolase</keyword>
<organism evidence="4 5">
    <name type="scientific">Flintibacter hominis</name>
    <dbReference type="NCBI Taxonomy" id="2763048"/>
    <lineage>
        <taxon>Bacteria</taxon>
        <taxon>Bacillati</taxon>
        <taxon>Bacillota</taxon>
        <taxon>Clostridia</taxon>
        <taxon>Eubacteriales</taxon>
        <taxon>Flintibacter</taxon>
    </lineage>
</organism>
<dbReference type="Gene3D" id="3.40.630.10">
    <property type="entry name" value="Zn peptidases"/>
    <property type="match status" value="1"/>
</dbReference>
<dbReference type="Proteomes" id="UP000628736">
    <property type="component" value="Unassembled WGS sequence"/>
</dbReference>
<keyword evidence="2" id="KW-0464">Manganese</keyword>
<name>A0A8J6M7L8_9FIRM</name>
<dbReference type="FunFam" id="3.30.70.360:FF:000001">
    <property type="entry name" value="N-acetyldiaminopimelate deacetylase"/>
    <property type="match status" value="1"/>
</dbReference>
<keyword evidence="5" id="KW-1185">Reference proteome</keyword>
<dbReference type="NCBIfam" id="TIGR01891">
    <property type="entry name" value="amidohydrolases"/>
    <property type="match status" value="1"/>
</dbReference>
<dbReference type="GO" id="GO:0050118">
    <property type="term" value="F:N-acetyldiaminopimelate deacetylase activity"/>
    <property type="evidence" value="ECO:0007669"/>
    <property type="project" value="UniProtKB-ARBA"/>
</dbReference>
<proteinExistence type="predicted"/>
<accession>A0A8J6M7L8</accession>
<keyword evidence="2" id="KW-0479">Metal-binding</keyword>
<feature type="binding site" evidence="2">
    <location>
        <position position="160"/>
    </location>
    <ligand>
        <name>Mn(2+)</name>
        <dbReference type="ChEBI" id="CHEBI:29035"/>
        <label>2</label>
    </ligand>
</feature>
<dbReference type="InterPro" id="IPR036264">
    <property type="entry name" value="Bact_exopeptidase_dim_dom"/>
</dbReference>
<comment type="caution">
    <text evidence="4">The sequence shown here is derived from an EMBL/GenBank/DDBJ whole genome shotgun (WGS) entry which is preliminary data.</text>
</comment>
<evidence type="ECO:0000313" key="4">
    <source>
        <dbReference type="EMBL" id="MBC5721687.1"/>
    </source>
</evidence>
<feature type="domain" description="Peptidase M20 dimerisation" evidence="3">
    <location>
        <begin position="187"/>
        <end position="282"/>
    </location>
</feature>
<dbReference type="RefSeq" id="WP_186852060.1">
    <property type="nucleotide sequence ID" value="NZ_JACOPO010000001.1"/>
</dbReference>
<comment type="cofactor">
    <cofactor evidence="2">
        <name>Mn(2+)</name>
        <dbReference type="ChEBI" id="CHEBI:29035"/>
    </cofactor>
    <text evidence="2">The Mn(2+) ion enhances activity.</text>
</comment>
<dbReference type="Pfam" id="PF07687">
    <property type="entry name" value="M20_dimer"/>
    <property type="match status" value="1"/>
</dbReference>
<feature type="binding site" evidence="2">
    <location>
        <position position="134"/>
    </location>
    <ligand>
        <name>Mn(2+)</name>
        <dbReference type="ChEBI" id="CHEBI:29035"/>
        <label>2</label>
    </ligand>
</feature>
<dbReference type="CDD" id="cd03886">
    <property type="entry name" value="M20_Acy1"/>
    <property type="match status" value="1"/>
</dbReference>
<dbReference type="EMBL" id="JACOPO010000001">
    <property type="protein sequence ID" value="MBC5721687.1"/>
    <property type="molecule type" value="Genomic_DNA"/>
</dbReference>
<dbReference type="InterPro" id="IPR017439">
    <property type="entry name" value="Amidohydrolase"/>
</dbReference>
<dbReference type="GO" id="GO:0046872">
    <property type="term" value="F:metal ion binding"/>
    <property type="evidence" value="ECO:0007669"/>
    <property type="project" value="UniProtKB-KW"/>
</dbReference>
<evidence type="ECO:0000256" key="1">
    <source>
        <dbReference type="ARBA" id="ARBA00022801"/>
    </source>
</evidence>
<evidence type="ECO:0000259" key="3">
    <source>
        <dbReference type="Pfam" id="PF07687"/>
    </source>
</evidence>
<dbReference type="PANTHER" id="PTHR11014:SF63">
    <property type="entry name" value="METALLOPEPTIDASE, PUTATIVE (AFU_ORTHOLOGUE AFUA_6G09600)-RELATED"/>
    <property type="match status" value="1"/>
</dbReference>
<dbReference type="PIRSF" id="PIRSF005962">
    <property type="entry name" value="Pept_M20D_amidohydro"/>
    <property type="match status" value="1"/>
</dbReference>
<feature type="binding site" evidence="2">
    <location>
        <position position="362"/>
    </location>
    <ligand>
        <name>Mn(2+)</name>
        <dbReference type="ChEBI" id="CHEBI:29035"/>
        <label>2</label>
    </ligand>
</feature>
<feature type="binding site" evidence="2">
    <location>
        <position position="98"/>
    </location>
    <ligand>
        <name>Mn(2+)</name>
        <dbReference type="ChEBI" id="CHEBI:29035"/>
        <label>2</label>
    </ligand>
</feature>
<feature type="binding site" evidence="2">
    <location>
        <position position="100"/>
    </location>
    <ligand>
        <name>Mn(2+)</name>
        <dbReference type="ChEBI" id="CHEBI:29035"/>
        <label>2</label>
    </ligand>
</feature>
<gene>
    <name evidence="4" type="ORF">H8S11_02465</name>
</gene>
<dbReference type="GO" id="GO:0019877">
    <property type="term" value="P:diaminopimelate biosynthetic process"/>
    <property type="evidence" value="ECO:0007669"/>
    <property type="project" value="UniProtKB-ARBA"/>
</dbReference>
<dbReference type="SUPFAM" id="SSF53187">
    <property type="entry name" value="Zn-dependent exopeptidases"/>
    <property type="match status" value="1"/>
</dbReference>
<dbReference type="Gene3D" id="3.30.70.360">
    <property type="match status" value="1"/>
</dbReference>